<reference evidence="1 2" key="1">
    <citation type="journal article" date="2017" name="New Microbes New Infect">
        <title>Genome sequence of 'Leucobacter massiliensis' sp. nov. isolated from human pharynx after travel to the 2014 Hajj.</title>
        <authorList>
            <person name="Leangapichart T."/>
            <person name="Gautret P."/>
            <person name="Nguyen T.T."/>
            <person name="Armstrong N."/>
            <person name="Rolain J.M."/>
        </authorList>
    </citation>
    <scope>NUCLEOTIDE SEQUENCE [LARGE SCALE GENOMIC DNA]</scope>
    <source>
        <strain evidence="1 2">122RC15</strain>
    </source>
</reference>
<dbReference type="AlphaFoldDB" id="A0A2S9QMY2"/>
<sequence length="70" mass="7454">MLAAAAIAYRDDPNRVQAFTKYPASWLNAEAWENGPLPQRSGAGGGTAVERMAERARAMQAGEVHRALGA</sequence>
<dbReference type="EMBL" id="MWZD01000017">
    <property type="protein sequence ID" value="PRI10942.1"/>
    <property type="molecule type" value="Genomic_DNA"/>
</dbReference>
<accession>A0A2S9QMY2</accession>
<evidence type="ECO:0000313" key="2">
    <source>
        <dbReference type="Proteomes" id="UP000238650"/>
    </source>
</evidence>
<name>A0A2S9QMY2_9MICO</name>
<dbReference type="Proteomes" id="UP000238650">
    <property type="component" value="Unassembled WGS sequence"/>
</dbReference>
<proteinExistence type="predicted"/>
<organism evidence="1 2">
    <name type="scientific">Leucobacter massiliensis</name>
    <dbReference type="NCBI Taxonomy" id="1686285"/>
    <lineage>
        <taxon>Bacteria</taxon>
        <taxon>Bacillati</taxon>
        <taxon>Actinomycetota</taxon>
        <taxon>Actinomycetes</taxon>
        <taxon>Micrococcales</taxon>
        <taxon>Microbacteriaceae</taxon>
        <taxon>Leucobacter</taxon>
    </lineage>
</organism>
<gene>
    <name evidence="1" type="ORF">B4915_08645</name>
</gene>
<comment type="caution">
    <text evidence="1">The sequence shown here is derived from an EMBL/GenBank/DDBJ whole genome shotgun (WGS) entry which is preliminary data.</text>
</comment>
<keyword evidence="2" id="KW-1185">Reference proteome</keyword>
<evidence type="ECO:0000313" key="1">
    <source>
        <dbReference type="EMBL" id="PRI10942.1"/>
    </source>
</evidence>
<protein>
    <submittedName>
        <fullName evidence="1">Uncharacterized protein</fullName>
    </submittedName>
</protein>